<keyword evidence="1" id="KW-0732">Signal</keyword>
<evidence type="ECO:0000256" key="1">
    <source>
        <dbReference type="SAM" id="SignalP"/>
    </source>
</evidence>
<dbReference type="AlphaFoldDB" id="A0A2U2JDC7"/>
<protein>
    <recommendedName>
        <fullName evidence="4">Secreted protein</fullName>
    </recommendedName>
</protein>
<feature type="chain" id="PRO_5015477049" description="Secreted protein" evidence="1">
    <location>
        <begin position="24"/>
        <end position="224"/>
    </location>
</feature>
<feature type="signal peptide" evidence="1">
    <location>
        <begin position="1"/>
        <end position="23"/>
    </location>
</feature>
<evidence type="ECO:0000313" key="3">
    <source>
        <dbReference type="Proteomes" id="UP000245670"/>
    </source>
</evidence>
<dbReference type="OrthoDB" id="1148517at2"/>
<dbReference type="EMBL" id="QFFG01000001">
    <property type="protein sequence ID" value="PWG06350.1"/>
    <property type="molecule type" value="Genomic_DNA"/>
</dbReference>
<name>A0A2U2JDC7_9FLAO</name>
<reference evidence="2 3" key="1">
    <citation type="submission" date="2018-05" db="EMBL/GenBank/DDBJ databases">
        <title>Polaribacter aquimarinus sp. nov., isolated from sediment in a sediment of sea.</title>
        <authorList>
            <person name="Lu D."/>
        </authorList>
    </citation>
    <scope>NUCLEOTIDE SEQUENCE [LARGE SCALE GENOMIC DNA]</scope>
    <source>
        <strain evidence="2 3">ZY113</strain>
    </source>
</reference>
<organism evidence="2 3">
    <name type="scientific">Polaribacter aquimarinus</name>
    <dbReference type="NCBI Taxonomy" id="2100726"/>
    <lineage>
        <taxon>Bacteria</taxon>
        <taxon>Pseudomonadati</taxon>
        <taxon>Bacteroidota</taxon>
        <taxon>Flavobacteriia</taxon>
        <taxon>Flavobacteriales</taxon>
        <taxon>Flavobacteriaceae</taxon>
    </lineage>
</organism>
<keyword evidence="3" id="KW-1185">Reference proteome</keyword>
<dbReference type="Proteomes" id="UP000245670">
    <property type="component" value="Unassembled WGS sequence"/>
</dbReference>
<sequence>MKSNFKLLFLTSLMLISFLNLNAQLDNTTTNKEKGKTKAIVLNSSKAVKKPKSIKLDGTNGFKSAYDKEKEKLKKKQAQNALNNKGILTKAKINEERLLKGFKKINGQYIYPKIDQDLGSFRTDSKSVFIICRDFQYPDGDRVTIYVNDLPVITNIVLKQNYQRFNIPLKVGINKIAFKALNQGTSGPNTAAFKVYNDAGMLISSNEWNLATDAKATIVIAKSK</sequence>
<evidence type="ECO:0000313" key="2">
    <source>
        <dbReference type="EMBL" id="PWG06350.1"/>
    </source>
</evidence>
<gene>
    <name evidence="2" type="ORF">DIS07_00530</name>
</gene>
<comment type="caution">
    <text evidence="2">The sequence shown here is derived from an EMBL/GenBank/DDBJ whole genome shotgun (WGS) entry which is preliminary data.</text>
</comment>
<accession>A0A2U2JDC7</accession>
<proteinExistence type="predicted"/>
<evidence type="ECO:0008006" key="4">
    <source>
        <dbReference type="Google" id="ProtNLM"/>
    </source>
</evidence>